<reference evidence="2" key="1">
    <citation type="submission" date="2022-07" db="EMBL/GenBank/DDBJ databases">
        <title>Fungi with potential for degradation of polypropylene.</title>
        <authorList>
            <person name="Gostincar C."/>
        </authorList>
    </citation>
    <scope>NUCLEOTIDE SEQUENCE</scope>
    <source>
        <strain evidence="2">EXF-13287</strain>
    </source>
</reference>
<dbReference type="Proteomes" id="UP001174691">
    <property type="component" value="Unassembled WGS sequence"/>
</dbReference>
<dbReference type="EMBL" id="JANBVN010000194">
    <property type="protein sequence ID" value="KAJ9133797.1"/>
    <property type="molecule type" value="Genomic_DNA"/>
</dbReference>
<dbReference type="AlphaFoldDB" id="A0AA38VLF1"/>
<gene>
    <name evidence="2" type="ORF">NKR19_g8912</name>
</gene>
<feature type="region of interest" description="Disordered" evidence="1">
    <location>
        <begin position="12"/>
        <end position="73"/>
    </location>
</feature>
<sequence length="173" mass="18248">MLPYIEAYLDFPHHSGLPPSASQPTMRHPSSTSSSTASTTATATPSTSPLQTCPATSPSATVSSSSASTSSRGRDIRDICHELRWCARRADETGEDAGAGAARTYRRLARDAALGLVHQYLLAEFATGELGAADRDADKAFETALLVVSPPGTFGWKVRKVGREALRTGLLSA</sequence>
<accession>A0AA38VLF1</accession>
<evidence type="ECO:0000256" key="1">
    <source>
        <dbReference type="SAM" id="MobiDB-lite"/>
    </source>
</evidence>
<comment type="caution">
    <text evidence="2">The sequence shown here is derived from an EMBL/GenBank/DDBJ whole genome shotgun (WGS) entry which is preliminary data.</text>
</comment>
<evidence type="ECO:0000313" key="3">
    <source>
        <dbReference type="Proteomes" id="UP001174691"/>
    </source>
</evidence>
<feature type="compositionally biased region" description="Low complexity" evidence="1">
    <location>
        <begin position="29"/>
        <end position="71"/>
    </location>
</feature>
<evidence type="ECO:0000313" key="2">
    <source>
        <dbReference type="EMBL" id="KAJ9133797.1"/>
    </source>
</evidence>
<organism evidence="2 3">
    <name type="scientific">Coniochaeta hoffmannii</name>
    <dbReference type="NCBI Taxonomy" id="91930"/>
    <lineage>
        <taxon>Eukaryota</taxon>
        <taxon>Fungi</taxon>
        <taxon>Dikarya</taxon>
        <taxon>Ascomycota</taxon>
        <taxon>Pezizomycotina</taxon>
        <taxon>Sordariomycetes</taxon>
        <taxon>Sordariomycetidae</taxon>
        <taxon>Coniochaetales</taxon>
        <taxon>Coniochaetaceae</taxon>
        <taxon>Coniochaeta</taxon>
    </lineage>
</organism>
<keyword evidence="3" id="KW-1185">Reference proteome</keyword>
<protein>
    <submittedName>
        <fullName evidence="2">Uncharacterized protein</fullName>
    </submittedName>
</protein>
<proteinExistence type="predicted"/>
<name>A0AA38VLF1_9PEZI</name>